<keyword evidence="5" id="KW-1185">Reference proteome</keyword>
<dbReference type="OrthoDB" id="1446699at2"/>
<gene>
    <name evidence="2" type="ORF">HZY62_06430</name>
    <name evidence="3" type="ORF">LX92_00417</name>
</gene>
<keyword evidence="1" id="KW-0812">Transmembrane</keyword>
<dbReference type="RefSeq" id="WP_109648606.1">
    <property type="nucleotide sequence ID" value="NZ_JACWLN010000002.1"/>
</dbReference>
<dbReference type="Proteomes" id="UP000651837">
    <property type="component" value="Unassembled WGS sequence"/>
</dbReference>
<protein>
    <submittedName>
        <fullName evidence="3">Uncharacterized protein</fullName>
    </submittedName>
</protein>
<dbReference type="EMBL" id="JACWLN010000002">
    <property type="protein sequence ID" value="MBD1260214.1"/>
    <property type="molecule type" value="Genomic_DNA"/>
</dbReference>
<name>A0A316E5K5_9FLAO</name>
<feature type="transmembrane region" description="Helical" evidence="1">
    <location>
        <begin position="6"/>
        <end position="27"/>
    </location>
</feature>
<dbReference type="EMBL" id="QGGQ01000001">
    <property type="protein sequence ID" value="PWK25674.1"/>
    <property type="molecule type" value="Genomic_DNA"/>
</dbReference>
<sequence>MIRLNILIVLLSVWIFAILAPPIITLLNDEGNAVISINITEEEQQEQGKKNLGEKLILENNSPSAYLLAHLQNLGFHDFYLLGHYDRNSEIVLPPPEPIC</sequence>
<proteinExistence type="predicted"/>
<evidence type="ECO:0000256" key="1">
    <source>
        <dbReference type="SAM" id="Phobius"/>
    </source>
</evidence>
<organism evidence="3 4">
    <name type="scientific">Maribacter polysiphoniae</name>
    <dbReference type="NCBI Taxonomy" id="429344"/>
    <lineage>
        <taxon>Bacteria</taxon>
        <taxon>Pseudomonadati</taxon>
        <taxon>Bacteroidota</taxon>
        <taxon>Flavobacteriia</taxon>
        <taxon>Flavobacteriales</taxon>
        <taxon>Flavobacteriaceae</taxon>
        <taxon>Maribacter</taxon>
    </lineage>
</organism>
<dbReference type="AlphaFoldDB" id="A0A316E5K5"/>
<dbReference type="Proteomes" id="UP000245667">
    <property type="component" value="Unassembled WGS sequence"/>
</dbReference>
<accession>A0A316E5K5</accession>
<comment type="caution">
    <text evidence="3">The sequence shown here is derived from an EMBL/GenBank/DDBJ whole genome shotgun (WGS) entry which is preliminary data.</text>
</comment>
<reference evidence="3 4" key="1">
    <citation type="submission" date="2018-05" db="EMBL/GenBank/DDBJ databases">
        <title>Genomic Encyclopedia of Archaeal and Bacterial Type Strains, Phase II (KMG-II): from individual species to whole genera.</title>
        <authorList>
            <person name="Goeker M."/>
        </authorList>
    </citation>
    <scope>NUCLEOTIDE SEQUENCE [LARGE SCALE GENOMIC DNA]</scope>
    <source>
        <strain evidence="3 4">DSM 23514</strain>
    </source>
</reference>
<keyword evidence="1" id="KW-1133">Transmembrane helix</keyword>
<evidence type="ECO:0000313" key="3">
    <source>
        <dbReference type="EMBL" id="PWK25674.1"/>
    </source>
</evidence>
<reference evidence="2 5" key="2">
    <citation type="submission" date="2020-07" db="EMBL/GenBank/DDBJ databases">
        <title>The draft genome sequence of Maribacter polysiphoniae KCTC 22021.</title>
        <authorList>
            <person name="Mu L."/>
        </authorList>
    </citation>
    <scope>NUCLEOTIDE SEQUENCE [LARGE SCALE GENOMIC DNA]</scope>
    <source>
        <strain evidence="2 5">KCTC 22021</strain>
    </source>
</reference>
<evidence type="ECO:0000313" key="2">
    <source>
        <dbReference type="EMBL" id="MBD1260214.1"/>
    </source>
</evidence>
<evidence type="ECO:0000313" key="4">
    <source>
        <dbReference type="Proteomes" id="UP000245667"/>
    </source>
</evidence>
<keyword evidence="1" id="KW-0472">Membrane</keyword>
<evidence type="ECO:0000313" key="5">
    <source>
        <dbReference type="Proteomes" id="UP000651837"/>
    </source>
</evidence>